<evidence type="ECO:0000313" key="7">
    <source>
        <dbReference type="EMBL" id="VZO38242.1"/>
    </source>
</evidence>
<organism evidence="7 8">
    <name type="scientific">Occultella aeris</name>
    <dbReference type="NCBI Taxonomy" id="2761496"/>
    <lineage>
        <taxon>Bacteria</taxon>
        <taxon>Bacillati</taxon>
        <taxon>Actinomycetota</taxon>
        <taxon>Actinomycetes</taxon>
        <taxon>Micrococcales</taxon>
        <taxon>Ruaniaceae</taxon>
        <taxon>Occultella</taxon>
    </lineage>
</organism>
<keyword evidence="3 6" id="KW-0812">Transmembrane</keyword>
<dbReference type="Proteomes" id="UP000419743">
    <property type="component" value="Unassembled WGS sequence"/>
</dbReference>
<name>A0A7M4DLR6_9MICO</name>
<feature type="transmembrane region" description="Helical" evidence="6">
    <location>
        <begin position="107"/>
        <end position="131"/>
    </location>
</feature>
<dbReference type="PANTHER" id="PTHR30213:SF1">
    <property type="entry name" value="INNER MEMBRANE PROTEIN YHJD"/>
    <property type="match status" value="1"/>
</dbReference>
<dbReference type="EMBL" id="CACRYJ010000046">
    <property type="protein sequence ID" value="VZO38242.1"/>
    <property type="molecule type" value="Genomic_DNA"/>
</dbReference>
<dbReference type="InterPro" id="IPR017039">
    <property type="entry name" value="Virul_fac_BrkB"/>
</dbReference>
<dbReference type="PANTHER" id="PTHR30213">
    <property type="entry name" value="INNER MEMBRANE PROTEIN YHJD"/>
    <property type="match status" value="1"/>
</dbReference>
<comment type="subcellular location">
    <subcellularLocation>
        <location evidence="1">Cell membrane</location>
        <topology evidence="1">Multi-pass membrane protein</topology>
    </subcellularLocation>
</comment>
<dbReference type="RefSeq" id="WP_156741789.1">
    <property type="nucleotide sequence ID" value="NZ_CACRYJ010000046.1"/>
</dbReference>
<evidence type="ECO:0000256" key="6">
    <source>
        <dbReference type="SAM" id="Phobius"/>
    </source>
</evidence>
<evidence type="ECO:0000313" key="8">
    <source>
        <dbReference type="Proteomes" id="UP000419743"/>
    </source>
</evidence>
<reference evidence="7 8" key="1">
    <citation type="submission" date="2019-11" db="EMBL/GenBank/DDBJ databases">
        <authorList>
            <person name="Criscuolo A."/>
        </authorList>
    </citation>
    <scope>NUCLEOTIDE SEQUENCE [LARGE SCALE GENOMIC DNA]</scope>
    <source>
        <strain evidence="7">CIP111667</strain>
    </source>
</reference>
<keyword evidence="4 6" id="KW-1133">Transmembrane helix</keyword>
<evidence type="ECO:0000256" key="1">
    <source>
        <dbReference type="ARBA" id="ARBA00004651"/>
    </source>
</evidence>
<feature type="transmembrane region" description="Helical" evidence="6">
    <location>
        <begin position="258"/>
        <end position="276"/>
    </location>
</feature>
<keyword evidence="2" id="KW-1003">Cell membrane</keyword>
<evidence type="ECO:0000256" key="2">
    <source>
        <dbReference type="ARBA" id="ARBA00022475"/>
    </source>
</evidence>
<evidence type="ECO:0000256" key="3">
    <source>
        <dbReference type="ARBA" id="ARBA00022692"/>
    </source>
</evidence>
<dbReference type="Pfam" id="PF03631">
    <property type="entry name" value="Virul_fac_BrkB"/>
    <property type="match status" value="1"/>
</dbReference>
<dbReference type="AlphaFoldDB" id="A0A7M4DLR6"/>
<keyword evidence="8" id="KW-1185">Reference proteome</keyword>
<feature type="transmembrane region" description="Helical" evidence="6">
    <location>
        <begin position="193"/>
        <end position="215"/>
    </location>
</feature>
<comment type="caution">
    <text evidence="7">The sequence shown here is derived from an EMBL/GenBank/DDBJ whole genome shotgun (WGS) entry which is preliminary data.</text>
</comment>
<evidence type="ECO:0000256" key="5">
    <source>
        <dbReference type="ARBA" id="ARBA00023136"/>
    </source>
</evidence>
<evidence type="ECO:0000256" key="4">
    <source>
        <dbReference type="ARBA" id="ARBA00022989"/>
    </source>
</evidence>
<gene>
    <name evidence="7" type="primary">yhjD</name>
    <name evidence="7" type="ORF">HALOF300_03083</name>
</gene>
<feature type="transmembrane region" description="Helical" evidence="6">
    <location>
        <begin position="32"/>
        <end position="58"/>
    </location>
</feature>
<accession>A0A7M4DLR6</accession>
<proteinExistence type="predicted"/>
<feature type="transmembrane region" description="Helical" evidence="6">
    <location>
        <begin position="152"/>
        <end position="181"/>
    </location>
</feature>
<dbReference type="GO" id="GO:0005886">
    <property type="term" value="C:plasma membrane"/>
    <property type="evidence" value="ECO:0007669"/>
    <property type="project" value="UniProtKB-SubCell"/>
</dbReference>
<sequence length="376" mass="40344">MAAITTRIKAILAWWKQTRPARGLARYGAANGALLSGGIAYSALFSIFAGLTIGYTIFMAVLGSNTELRDAVLDSISDVLPGIIETDDNPDGLISPDDLVLSTGTGIVGIIAVVVLVNAATTVMAALRTAIRAMFGIIAPKENVVVGKLRDLGGYFGLAIAVLLTSALGIAVGAAGAYLLGLIGADGSTAGRWALRIVGLLVVLGMDMLVFVMLYRVLAGVRPPRRDLWLGALVAAVGAGVIRYLGTSIVGSVEDNPLLQTFAALVTLLLWVNLVVRVTLMVAAWTANPPAPPEVTEEMVTHLDEHPNYVTVSEPATLEWDHDPVTGKIRPEEPPPEPEYWGGLIGWVRRKWRAVREESRTHREALERHREYTERD</sequence>
<feature type="transmembrane region" description="Helical" evidence="6">
    <location>
        <begin position="227"/>
        <end position="246"/>
    </location>
</feature>
<keyword evidence="5 6" id="KW-0472">Membrane</keyword>
<protein>
    <submittedName>
        <fullName evidence="7">Inner membrane protein YhjD</fullName>
    </submittedName>
</protein>